<evidence type="ECO:0000256" key="2">
    <source>
        <dbReference type="ARBA" id="ARBA00004922"/>
    </source>
</evidence>
<protein>
    <recommendedName>
        <fullName evidence="12">Fucosyltransferase</fullName>
        <ecNumber evidence="12">2.4.1.-</ecNumber>
    </recommendedName>
</protein>
<proteinExistence type="inferred from homology"/>
<keyword evidence="16" id="KW-1185">Reference proteome</keyword>
<keyword evidence="8" id="KW-1133">Transmembrane helix</keyword>
<evidence type="ECO:0000313" key="15">
    <source>
        <dbReference type="EMBL" id="KAK3859721.1"/>
    </source>
</evidence>
<comment type="subcellular location">
    <subcellularLocation>
        <location evidence="1 12">Golgi apparatus</location>
        <location evidence="1 12">Golgi stack membrane</location>
        <topology evidence="1 12">Single-pass type II membrane protein</topology>
    </subcellularLocation>
</comment>
<dbReference type="InterPro" id="IPR001503">
    <property type="entry name" value="Glyco_trans_10"/>
</dbReference>
<dbReference type="EC" id="2.4.1.-" evidence="12"/>
<keyword evidence="9 12" id="KW-0333">Golgi apparatus</keyword>
<keyword evidence="11" id="KW-0325">Glycoprotein</keyword>
<evidence type="ECO:0000256" key="11">
    <source>
        <dbReference type="ARBA" id="ARBA00023180"/>
    </source>
</evidence>
<dbReference type="Gene3D" id="3.40.50.11660">
    <property type="entry name" value="Glycosyl transferase family 10, C-terminal domain"/>
    <property type="match status" value="1"/>
</dbReference>
<comment type="similarity">
    <text evidence="3 12">Belongs to the glycosyltransferase 10 family.</text>
</comment>
<dbReference type="GO" id="GO:0032580">
    <property type="term" value="C:Golgi cisterna membrane"/>
    <property type="evidence" value="ECO:0007669"/>
    <property type="project" value="UniProtKB-SubCell"/>
</dbReference>
<evidence type="ECO:0000256" key="3">
    <source>
        <dbReference type="ARBA" id="ARBA00008919"/>
    </source>
</evidence>
<keyword evidence="6 12" id="KW-0812">Transmembrane</keyword>
<reference evidence="15" key="1">
    <citation type="submission" date="2023-10" db="EMBL/GenBank/DDBJ databases">
        <title>Genome assemblies of two species of porcelain crab, Petrolisthes cinctipes and Petrolisthes manimaculis (Anomura: Porcellanidae).</title>
        <authorList>
            <person name="Angst P."/>
        </authorList>
    </citation>
    <scope>NUCLEOTIDE SEQUENCE</scope>
    <source>
        <strain evidence="15">PB745_01</strain>
        <tissue evidence="15">Gill</tissue>
    </source>
</reference>
<evidence type="ECO:0000256" key="8">
    <source>
        <dbReference type="ARBA" id="ARBA00022989"/>
    </source>
</evidence>
<keyword evidence="10" id="KW-0472">Membrane</keyword>
<sequence>MEKADVILIHVRSVESREKLIQDLAPRNPSQPWVMFDPETHIMSNQHLRYKYRILNGIFNRTFHHRRDSDILMVHGFIVRRGSDANLLPPSWRKEPILWPTTNRTKLAVAFISNCKDNSGRLKYIREFKQFAPIDVYGNCGSLKCGSSRFAQHEYKPDTDPCMINAGENYLFFFAFENAICEDYVTEKIYNLLYYPMVPVVLGAANYSQLLPRDSFINARSFTPKQLAHRLTYLATHPQEYVKLLEWRQYYQPSTVGGARVFCDLCTHLHDPLFYQSNVYHDFYEWYVVKANCNRNGTMRFSN</sequence>
<dbReference type="SUPFAM" id="SSF53756">
    <property type="entry name" value="UDP-Glycosyltransferase/glycogen phosphorylase"/>
    <property type="match status" value="1"/>
</dbReference>
<dbReference type="PANTHER" id="PTHR48438">
    <property type="entry name" value="ALPHA-(1,3)-FUCOSYLTRANSFERASE C-RELATED"/>
    <property type="match status" value="1"/>
</dbReference>
<evidence type="ECO:0000256" key="7">
    <source>
        <dbReference type="ARBA" id="ARBA00022968"/>
    </source>
</evidence>
<evidence type="ECO:0000259" key="13">
    <source>
        <dbReference type="Pfam" id="PF00852"/>
    </source>
</evidence>
<dbReference type="GO" id="GO:0008417">
    <property type="term" value="F:fucosyltransferase activity"/>
    <property type="evidence" value="ECO:0007669"/>
    <property type="project" value="InterPro"/>
</dbReference>
<evidence type="ECO:0000256" key="5">
    <source>
        <dbReference type="ARBA" id="ARBA00022679"/>
    </source>
</evidence>
<comment type="caution">
    <text evidence="15">The sequence shown here is derived from an EMBL/GenBank/DDBJ whole genome shotgun (WGS) entry which is preliminary data.</text>
</comment>
<gene>
    <name evidence="15" type="ORF">Pcinc_034182</name>
</gene>
<evidence type="ECO:0000256" key="12">
    <source>
        <dbReference type="RuleBase" id="RU003832"/>
    </source>
</evidence>
<evidence type="ECO:0000256" key="10">
    <source>
        <dbReference type="ARBA" id="ARBA00023136"/>
    </source>
</evidence>
<dbReference type="Proteomes" id="UP001286313">
    <property type="component" value="Unassembled WGS sequence"/>
</dbReference>
<dbReference type="EMBL" id="JAWQEG010004943">
    <property type="protein sequence ID" value="KAK3859721.1"/>
    <property type="molecule type" value="Genomic_DNA"/>
</dbReference>
<keyword evidence="4 12" id="KW-0328">Glycosyltransferase</keyword>
<dbReference type="InterPro" id="IPR038577">
    <property type="entry name" value="GT10-like_C_sf"/>
</dbReference>
<evidence type="ECO:0000256" key="9">
    <source>
        <dbReference type="ARBA" id="ARBA00023034"/>
    </source>
</evidence>
<evidence type="ECO:0000256" key="6">
    <source>
        <dbReference type="ARBA" id="ARBA00022692"/>
    </source>
</evidence>
<evidence type="ECO:0000256" key="4">
    <source>
        <dbReference type="ARBA" id="ARBA00022676"/>
    </source>
</evidence>
<accession>A0AAE1EQT7</accession>
<feature type="domain" description="Fucosyltransferase C-terminal" evidence="13">
    <location>
        <begin position="103"/>
        <end position="286"/>
    </location>
</feature>
<dbReference type="Pfam" id="PF00852">
    <property type="entry name" value="Glyco_transf_10"/>
    <property type="match status" value="1"/>
</dbReference>
<dbReference type="Pfam" id="PF17039">
    <property type="entry name" value="Glyco_tran_10_N"/>
    <property type="match status" value="1"/>
</dbReference>
<dbReference type="AlphaFoldDB" id="A0AAE1EQT7"/>
<feature type="domain" description="Fucosyltransferase N-terminal" evidence="14">
    <location>
        <begin position="2"/>
        <end position="74"/>
    </location>
</feature>
<dbReference type="InterPro" id="IPR055270">
    <property type="entry name" value="Glyco_tran_10_C"/>
</dbReference>
<dbReference type="PANTHER" id="PTHR48438:SF1">
    <property type="entry name" value="ALPHA-(1,3)-FUCOSYLTRANSFERASE C-RELATED"/>
    <property type="match status" value="1"/>
</dbReference>
<keyword evidence="5 12" id="KW-0808">Transferase</keyword>
<comment type="pathway">
    <text evidence="2">Protein modification; protein glycosylation.</text>
</comment>
<evidence type="ECO:0000256" key="1">
    <source>
        <dbReference type="ARBA" id="ARBA00004447"/>
    </source>
</evidence>
<name>A0AAE1EQT7_PETCI</name>
<organism evidence="15 16">
    <name type="scientific">Petrolisthes cinctipes</name>
    <name type="common">Flat porcelain crab</name>
    <dbReference type="NCBI Taxonomy" id="88211"/>
    <lineage>
        <taxon>Eukaryota</taxon>
        <taxon>Metazoa</taxon>
        <taxon>Ecdysozoa</taxon>
        <taxon>Arthropoda</taxon>
        <taxon>Crustacea</taxon>
        <taxon>Multicrustacea</taxon>
        <taxon>Malacostraca</taxon>
        <taxon>Eumalacostraca</taxon>
        <taxon>Eucarida</taxon>
        <taxon>Decapoda</taxon>
        <taxon>Pleocyemata</taxon>
        <taxon>Anomura</taxon>
        <taxon>Galatheoidea</taxon>
        <taxon>Porcellanidae</taxon>
        <taxon>Petrolisthes</taxon>
    </lineage>
</organism>
<dbReference type="InterPro" id="IPR031481">
    <property type="entry name" value="Glyco_tran_10_N"/>
</dbReference>
<keyword evidence="7" id="KW-0735">Signal-anchor</keyword>
<evidence type="ECO:0000259" key="14">
    <source>
        <dbReference type="Pfam" id="PF17039"/>
    </source>
</evidence>
<evidence type="ECO:0000313" key="16">
    <source>
        <dbReference type="Proteomes" id="UP001286313"/>
    </source>
</evidence>